<accession>A0A645AGZ2</accession>
<comment type="caution">
    <text evidence="1">The sequence shown here is derived from an EMBL/GenBank/DDBJ whole genome shotgun (WGS) entry which is preliminary data.</text>
</comment>
<organism evidence="1">
    <name type="scientific">bioreactor metagenome</name>
    <dbReference type="NCBI Taxonomy" id="1076179"/>
    <lineage>
        <taxon>unclassified sequences</taxon>
        <taxon>metagenomes</taxon>
        <taxon>ecological metagenomes</taxon>
    </lineage>
</organism>
<protein>
    <recommendedName>
        <fullName evidence="2">Outer membrane protein beta-barrel domain-containing protein</fullName>
    </recommendedName>
</protein>
<gene>
    <name evidence="1" type="ORF">SDC9_99046</name>
</gene>
<proteinExistence type="predicted"/>
<evidence type="ECO:0008006" key="2">
    <source>
        <dbReference type="Google" id="ProtNLM"/>
    </source>
</evidence>
<dbReference type="Gene3D" id="3.40.50.10610">
    <property type="entry name" value="ABC-type transport auxiliary lipoprotein component"/>
    <property type="match status" value="1"/>
</dbReference>
<dbReference type="EMBL" id="VSSQ01013793">
    <property type="protein sequence ID" value="MPM52287.1"/>
    <property type="molecule type" value="Genomic_DNA"/>
</dbReference>
<reference evidence="1" key="1">
    <citation type="submission" date="2019-08" db="EMBL/GenBank/DDBJ databases">
        <authorList>
            <person name="Kucharzyk K."/>
            <person name="Murdoch R.W."/>
            <person name="Higgins S."/>
            <person name="Loffler F."/>
        </authorList>
    </citation>
    <scope>NUCLEOTIDE SEQUENCE</scope>
</reference>
<sequence length="363" mass="39042">MRAKVTTVLLLLILIALPVSAGKVRYDDVVTDIAKTFSEALGKKSRVAFVSIESDSEAFSSRFVSDVENALINRDSIVLERSNLDAMIKELEFQTSGLVDDDAAVSIGHMLGADLIIAASAQNMVSYYRIDIKLIDLTTTLVKRKLSYDVTYDSKLRQILKGQSEAVGSQRIGIGVKYGMAFGFNKAHVDMVGSGVTPKEESLTAKTPSLTLSYKIIDLLSFQSGLNFMIDNGIDISGLGAGSDAVVTYSSMDIPLMFSFTAIEKPIRVDILVGGYLSLPLSQVNITNSVGGASLDLNGRVWGVSGGVAIGYNAGPGYIGLDVRYGYDFDSFTTTVDVGSGPEEMGLMYRQNLTVSLGYTFML</sequence>
<name>A0A645AGZ2_9ZZZZ</name>
<dbReference type="InterPro" id="IPR014094">
    <property type="entry name" value="LpoB"/>
</dbReference>
<dbReference type="AlphaFoldDB" id="A0A645AGZ2"/>
<evidence type="ECO:0000313" key="1">
    <source>
        <dbReference type="EMBL" id="MPM52287.1"/>
    </source>
</evidence>
<dbReference type="Pfam" id="PF13036">
    <property type="entry name" value="LpoB"/>
    <property type="match status" value="1"/>
</dbReference>